<keyword evidence="1 3" id="KW-0378">Hydrolase</keyword>
<gene>
    <name evidence="3" type="ORF">QBA35_37490</name>
</gene>
<organism evidence="3 4">
    <name type="scientific">Streptomyces bottropensis</name>
    <dbReference type="NCBI Taxonomy" id="42235"/>
    <lineage>
        <taxon>Bacteria</taxon>
        <taxon>Bacillati</taxon>
        <taxon>Actinomycetota</taxon>
        <taxon>Actinomycetes</taxon>
        <taxon>Kitasatosporales</taxon>
        <taxon>Streptomycetaceae</taxon>
        <taxon>Streptomyces</taxon>
    </lineage>
</organism>
<dbReference type="Proteomes" id="UP001310290">
    <property type="component" value="Unassembled WGS sequence"/>
</dbReference>
<evidence type="ECO:0000313" key="4">
    <source>
        <dbReference type="Proteomes" id="UP001310290"/>
    </source>
</evidence>
<dbReference type="InterPro" id="IPR049492">
    <property type="entry name" value="BD-FAE-like_dom"/>
</dbReference>
<name>A0ABU8B005_9ACTN</name>
<dbReference type="Pfam" id="PF20434">
    <property type="entry name" value="BD-FAE"/>
    <property type="match status" value="1"/>
</dbReference>
<evidence type="ECO:0000259" key="2">
    <source>
        <dbReference type="Pfam" id="PF20434"/>
    </source>
</evidence>
<sequence length="369" mass="39943">MLLQCRRRTSPRLRRPHPWLSHTPRHVSLLLAGTAAVLVLTTSAGAITPTAEFPKGEVDITKDLAYAPAEPPDTQGHLLDLYVPRSRKPVPLAIFSSGSGWLADSGRRGADEVAAHLNPHGFAVAGVAIRSSSQARFPAQLHDIKGAIRWLRAHSKTYNLDPHRIAIMGDSSGGWTTAMAAVTGDIPQLEGDVGPRGPSTTVQAAVPFYPPTDFLQMDAHMPDGCTTFNAVFGLTDCHADARSPESLLLGGPIKDRPGIVAAANPLTYIGDRHTPPFLIFHGKQDPFVPYHQGRLLFEKLAAAGNDARLISFPHAGHGPFLDMLSDPDTRRDAYEEAAHHGQTTPARPVALSWQTVLAFLEQRLKQTPR</sequence>
<reference evidence="3" key="1">
    <citation type="submission" date="2023-04" db="EMBL/GenBank/DDBJ databases">
        <title>Genomic diversity of scab-causing Streptomyces spp. in the province of Quebec, Canada.</title>
        <authorList>
            <person name="Biessy A."/>
            <person name="Cadieux M."/>
            <person name="Ciotola M."/>
            <person name="Filion M."/>
        </authorList>
    </citation>
    <scope>NUCLEOTIDE SEQUENCE</scope>
    <source>
        <strain evidence="3">B21-115</strain>
    </source>
</reference>
<evidence type="ECO:0000313" key="3">
    <source>
        <dbReference type="EMBL" id="MEH0638869.1"/>
    </source>
</evidence>
<accession>A0ABU8B005</accession>
<dbReference type="InterPro" id="IPR029058">
    <property type="entry name" value="AB_hydrolase_fold"/>
</dbReference>
<dbReference type="GO" id="GO:0016787">
    <property type="term" value="F:hydrolase activity"/>
    <property type="evidence" value="ECO:0007669"/>
    <property type="project" value="UniProtKB-KW"/>
</dbReference>
<proteinExistence type="predicted"/>
<dbReference type="EMBL" id="JARULZ010000002">
    <property type="protein sequence ID" value="MEH0638869.1"/>
    <property type="molecule type" value="Genomic_DNA"/>
</dbReference>
<feature type="domain" description="BD-FAE-like" evidence="2">
    <location>
        <begin position="79"/>
        <end position="300"/>
    </location>
</feature>
<dbReference type="PANTHER" id="PTHR48081:SF13">
    <property type="entry name" value="ALPHA_BETA HYDROLASE"/>
    <property type="match status" value="1"/>
</dbReference>
<keyword evidence="4" id="KW-1185">Reference proteome</keyword>
<comment type="caution">
    <text evidence="3">The sequence shown here is derived from an EMBL/GenBank/DDBJ whole genome shotgun (WGS) entry which is preliminary data.</text>
</comment>
<dbReference type="Gene3D" id="3.40.50.1820">
    <property type="entry name" value="alpha/beta hydrolase"/>
    <property type="match status" value="1"/>
</dbReference>
<dbReference type="SUPFAM" id="SSF53474">
    <property type="entry name" value="alpha/beta-Hydrolases"/>
    <property type="match status" value="1"/>
</dbReference>
<evidence type="ECO:0000256" key="1">
    <source>
        <dbReference type="ARBA" id="ARBA00022801"/>
    </source>
</evidence>
<dbReference type="RefSeq" id="WP_334661490.1">
    <property type="nucleotide sequence ID" value="NZ_JARULZ010000002.1"/>
</dbReference>
<dbReference type="PANTHER" id="PTHR48081">
    <property type="entry name" value="AB HYDROLASE SUPERFAMILY PROTEIN C4A8.06C"/>
    <property type="match status" value="1"/>
</dbReference>
<dbReference type="InterPro" id="IPR050300">
    <property type="entry name" value="GDXG_lipolytic_enzyme"/>
</dbReference>
<protein>
    <submittedName>
        <fullName evidence="3">Alpha/beta hydrolase</fullName>
    </submittedName>
</protein>